<proteinExistence type="predicted"/>
<dbReference type="InterPro" id="IPR036388">
    <property type="entry name" value="WH-like_DNA-bd_sf"/>
</dbReference>
<name>A0A6M3M042_9ZZZZ</name>
<evidence type="ECO:0000313" key="2">
    <source>
        <dbReference type="EMBL" id="QJB04904.1"/>
    </source>
</evidence>
<evidence type="ECO:0000313" key="1">
    <source>
        <dbReference type="EMBL" id="QJB00918.1"/>
    </source>
</evidence>
<dbReference type="EMBL" id="MT143703">
    <property type="protein sequence ID" value="QJB00918.1"/>
    <property type="molecule type" value="Genomic_DNA"/>
</dbReference>
<accession>A0A6M3M042</accession>
<dbReference type="AlphaFoldDB" id="A0A6M3M042"/>
<protein>
    <submittedName>
        <fullName evidence="1">Uncharacterized protein</fullName>
    </submittedName>
</protein>
<gene>
    <name evidence="1" type="ORF">MM171A00156_0012</name>
    <name evidence="2" type="ORF">MM171B00154_0015</name>
</gene>
<sequence>MTPRQAKVFHALTTHEPKSRQELVEETDMDYHAVHRVMVYLMETGRATSTCINKVTHYVRKPLDQLPLETTVDRAIRLRPALQSVWN</sequence>
<reference evidence="1" key="1">
    <citation type="submission" date="2020-03" db="EMBL/GenBank/DDBJ databases">
        <title>The deep terrestrial virosphere.</title>
        <authorList>
            <person name="Holmfeldt K."/>
            <person name="Nilsson E."/>
            <person name="Simone D."/>
            <person name="Lopez-Fernandez M."/>
            <person name="Wu X."/>
            <person name="de Brujin I."/>
            <person name="Lundin D."/>
            <person name="Andersson A."/>
            <person name="Bertilsson S."/>
            <person name="Dopson M."/>
        </authorList>
    </citation>
    <scope>NUCLEOTIDE SEQUENCE</scope>
    <source>
        <strain evidence="1">MM171A00156</strain>
        <strain evidence="2">MM171B00154</strain>
    </source>
</reference>
<dbReference type="InterPro" id="IPR036390">
    <property type="entry name" value="WH_DNA-bd_sf"/>
</dbReference>
<dbReference type="EMBL" id="MT143892">
    <property type="protein sequence ID" value="QJB04904.1"/>
    <property type="molecule type" value="Genomic_DNA"/>
</dbReference>
<dbReference type="Gene3D" id="1.10.10.10">
    <property type="entry name" value="Winged helix-like DNA-binding domain superfamily/Winged helix DNA-binding domain"/>
    <property type="match status" value="1"/>
</dbReference>
<organism evidence="1">
    <name type="scientific">viral metagenome</name>
    <dbReference type="NCBI Taxonomy" id="1070528"/>
    <lineage>
        <taxon>unclassified sequences</taxon>
        <taxon>metagenomes</taxon>
        <taxon>organismal metagenomes</taxon>
    </lineage>
</organism>
<dbReference type="SUPFAM" id="SSF46785">
    <property type="entry name" value="Winged helix' DNA-binding domain"/>
    <property type="match status" value="1"/>
</dbReference>